<feature type="non-terminal residue" evidence="4">
    <location>
        <position position="246"/>
    </location>
</feature>
<dbReference type="AlphaFoldDB" id="A0A9W7AHT5"/>
<dbReference type="PANTHER" id="PTHR43435:SF4">
    <property type="entry name" value="FGGY CARBOHYDRATE KINASE DOMAIN-CONTAINING PROTEIN"/>
    <property type="match status" value="1"/>
</dbReference>
<comment type="caution">
    <text evidence="4">The sequence shown here is derived from an EMBL/GenBank/DDBJ whole genome shotgun (WGS) entry which is preliminary data.</text>
</comment>
<dbReference type="GO" id="GO:0005737">
    <property type="term" value="C:cytoplasm"/>
    <property type="evidence" value="ECO:0007669"/>
    <property type="project" value="TreeGrafter"/>
</dbReference>
<proteinExistence type="predicted"/>
<dbReference type="OrthoDB" id="203824at2759"/>
<sequence>LAIDGGTESIRACIVDPATGTHLHTPVSAPYDLLHPHPGWATQDPKQWWESLGSACRGAVKKASESKGYDIAADVVSLCVDTTCCSVVFMGVGGEVIGDSIIWMDQRSAPQCRIIMERARGDPALEVNSGGAGPVSAEWFLPKCMWMKSADPDTWKAVVTACEYQDFVNFKLTGDLVGCSSNAAVRWHCDGDKLASGDVGGLPITLWEKCGIPELATKIPKTFVPPGGRISNLTPAAASHLGLTES</sequence>
<dbReference type="Gene3D" id="3.30.420.40">
    <property type="match status" value="1"/>
</dbReference>
<evidence type="ECO:0000313" key="4">
    <source>
        <dbReference type="EMBL" id="GMH71036.1"/>
    </source>
</evidence>
<feature type="non-terminal residue" evidence="4">
    <location>
        <position position="1"/>
    </location>
</feature>
<dbReference type="GO" id="GO:0019150">
    <property type="term" value="F:D-ribulokinase activity"/>
    <property type="evidence" value="ECO:0007669"/>
    <property type="project" value="TreeGrafter"/>
</dbReference>
<keyword evidence="1" id="KW-0808">Transferase</keyword>
<organism evidence="4 5">
    <name type="scientific">Triparma retinervis</name>
    <dbReference type="NCBI Taxonomy" id="2557542"/>
    <lineage>
        <taxon>Eukaryota</taxon>
        <taxon>Sar</taxon>
        <taxon>Stramenopiles</taxon>
        <taxon>Ochrophyta</taxon>
        <taxon>Bolidophyceae</taxon>
        <taxon>Parmales</taxon>
        <taxon>Triparmaceae</taxon>
        <taxon>Triparma</taxon>
    </lineage>
</organism>
<feature type="domain" description="Carbohydrate kinase FGGY N-terminal" evidence="3">
    <location>
        <begin position="1"/>
        <end position="184"/>
    </location>
</feature>
<dbReference type="Proteomes" id="UP001165082">
    <property type="component" value="Unassembled WGS sequence"/>
</dbReference>
<dbReference type="EMBL" id="BRXZ01002828">
    <property type="protein sequence ID" value="GMH71036.1"/>
    <property type="molecule type" value="Genomic_DNA"/>
</dbReference>
<evidence type="ECO:0000256" key="2">
    <source>
        <dbReference type="ARBA" id="ARBA00022777"/>
    </source>
</evidence>
<gene>
    <name evidence="4" type="ORF">TrRE_jg2131</name>
</gene>
<dbReference type="InterPro" id="IPR018484">
    <property type="entry name" value="FGGY_N"/>
</dbReference>
<evidence type="ECO:0000256" key="1">
    <source>
        <dbReference type="ARBA" id="ARBA00022679"/>
    </source>
</evidence>
<evidence type="ECO:0000259" key="3">
    <source>
        <dbReference type="Pfam" id="PF00370"/>
    </source>
</evidence>
<evidence type="ECO:0000313" key="5">
    <source>
        <dbReference type="Proteomes" id="UP001165082"/>
    </source>
</evidence>
<keyword evidence="5" id="KW-1185">Reference proteome</keyword>
<protein>
    <recommendedName>
        <fullName evidence="3">Carbohydrate kinase FGGY N-terminal domain-containing protein</fullName>
    </recommendedName>
</protein>
<dbReference type="SUPFAM" id="SSF53067">
    <property type="entry name" value="Actin-like ATPase domain"/>
    <property type="match status" value="1"/>
</dbReference>
<dbReference type="InterPro" id="IPR043129">
    <property type="entry name" value="ATPase_NBD"/>
</dbReference>
<dbReference type="GO" id="GO:0019321">
    <property type="term" value="P:pentose metabolic process"/>
    <property type="evidence" value="ECO:0007669"/>
    <property type="project" value="TreeGrafter"/>
</dbReference>
<name>A0A9W7AHT5_9STRA</name>
<keyword evidence="2" id="KW-0418">Kinase</keyword>
<accession>A0A9W7AHT5</accession>
<reference evidence="4" key="1">
    <citation type="submission" date="2022-07" db="EMBL/GenBank/DDBJ databases">
        <title>Genome analysis of Parmales, a sister group of diatoms, reveals the evolutionary specialization of diatoms from phago-mixotrophs to photoautotrophs.</title>
        <authorList>
            <person name="Ban H."/>
            <person name="Sato S."/>
            <person name="Yoshikawa S."/>
            <person name="Kazumasa Y."/>
            <person name="Nakamura Y."/>
            <person name="Ichinomiya M."/>
            <person name="Saitoh K."/>
            <person name="Sato N."/>
            <person name="Blanc-Mathieu R."/>
            <person name="Endo H."/>
            <person name="Kuwata A."/>
            <person name="Ogata H."/>
        </authorList>
    </citation>
    <scope>NUCLEOTIDE SEQUENCE</scope>
</reference>
<dbReference type="PANTHER" id="PTHR43435">
    <property type="entry name" value="RIBULOKINASE"/>
    <property type="match status" value="1"/>
</dbReference>
<dbReference type="Pfam" id="PF00370">
    <property type="entry name" value="FGGY_N"/>
    <property type="match status" value="1"/>
</dbReference>